<dbReference type="PANTHER" id="PTHR10309">
    <property type="entry name" value="MANNOSE-6-PHOSPHATE ISOMERASE"/>
    <property type="match status" value="1"/>
</dbReference>
<dbReference type="InterPro" id="IPR001250">
    <property type="entry name" value="Man6P_Isoase-1"/>
</dbReference>
<evidence type="ECO:0000313" key="11">
    <source>
        <dbReference type="Proteomes" id="UP000231693"/>
    </source>
</evidence>
<gene>
    <name evidence="10" type="ORF">CLV28_2001</name>
</gene>
<comment type="cofactor">
    <cofactor evidence="8">
        <name>Zn(2+)</name>
        <dbReference type="ChEBI" id="CHEBI:29105"/>
    </cofactor>
    <text evidence="8">Binds 1 zinc ion per subunit.</text>
</comment>
<dbReference type="Pfam" id="PF20511">
    <property type="entry name" value="PMI_typeI_cat"/>
    <property type="match status" value="1"/>
</dbReference>
<dbReference type="PANTHER" id="PTHR10309:SF0">
    <property type="entry name" value="MANNOSE-6-PHOSPHATE ISOMERASE"/>
    <property type="match status" value="1"/>
</dbReference>
<evidence type="ECO:0000256" key="3">
    <source>
        <dbReference type="ARBA" id="ARBA00011956"/>
    </source>
</evidence>
<evidence type="ECO:0000259" key="9">
    <source>
        <dbReference type="Pfam" id="PF20511"/>
    </source>
</evidence>
<keyword evidence="11" id="KW-1185">Reference proteome</keyword>
<dbReference type="RefSeq" id="WP_100423186.1">
    <property type="nucleotide sequence ID" value="NZ_BOOX01000001.1"/>
</dbReference>
<dbReference type="PRINTS" id="PR00714">
    <property type="entry name" value="MAN6PISMRASE"/>
</dbReference>
<dbReference type="InterPro" id="IPR046457">
    <property type="entry name" value="PMI_typeI_cat"/>
</dbReference>
<feature type="active site" evidence="7">
    <location>
        <position position="287"/>
    </location>
</feature>
<dbReference type="InterPro" id="IPR016305">
    <property type="entry name" value="Mannose-6-P_Isomerase"/>
</dbReference>
<dbReference type="EC" id="5.3.1.8" evidence="3"/>
<dbReference type="GO" id="GO:0009298">
    <property type="term" value="P:GDP-mannose biosynthetic process"/>
    <property type="evidence" value="ECO:0007669"/>
    <property type="project" value="InterPro"/>
</dbReference>
<dbReference type="GO" id="GO:0005829">
    <property type="term" value="C:cytosol"/>
    <property type="evidence" value="ECO:0007669"/>
    <property type="project" value="TreeGrafter"/>
</dbReference>
<feature type="binding site" evidence="8">
    <location>
        <position position="138"/>
    </location>
    <ligand>
        <name>Zn(2+)</name>
        <dbReference type="ChEBI" id="CHEBI:29105"/>
    </ligand>
</feature>
<proteinExistence type="inferred from homology"/>
<dbReference type="SUPFAM" id="SSF51182">
    <property type="entry name" value="RmlC-like cupins"/>
    <property type="match status" value="1"/>
</dbReference>
<dbReference type="Gene3D" id="2.60.120.10">
    <property type="entry name" value="Jelly Rolls"/>
    <property type="match status" value="2"/>
</dbReference>
<dbReference type="GO" id="GO:0008270">
    <property type="term" value="F:zinc ion binding"/>
    <property type="evidence" value="ECO:0007669"/>
    <property type="project" value="InterPro"/>
</dbReference>
<dbReference type="PIRSF" id="PIRSF001480">
    <property type="entry name" value="Mannose-6-phosphate_isomerase"/>
    <property type="match status" value="1"/>
</dbReference>
<feature type="binding site" evidence="8">
    <location>
        <position position="268"/>
    </location>
    <ligand>
        <name>Zn(2+)</name>
        <dbReference type="ChEBI" id="CHEBI:29105"/>
    </ligand>
</feature>
<evidence type="ECO:0000256" key="4">
    <source>
        <dbReference type="ARBA" id="ARBA00022723"/>
    </source>
</evidence>
<reference evidence="10 11" key="1">
    <citation type="submission" date="2017-11" db="EMBL/GenBank/DDBJ databases">
        <title>Genomic Encyclopedia of Archaeal and Bacterial Type Strains, Phase II (KMG-II): From Individual Species to Whole Genera.</title>
        <authorList>
            <person name="Goeker M."/>
        </authorList>
    </citation>
    <scope>NUCLEOTIDE SEQUENCE [LARGE SCALE GENOMIC DNA]</scope>
    <source>
        <strain evidence="10 11">DSM 25478</strain>
    </source>
</reference>
<comment type="similarity">
    <text evidence="2">Belongs to the mannose-6-phosphate isomerase type 1 family.</text>
</comment>
<evidence type="ECO:0000313" key="10">
    <source>
        <dbReference type="EMBL" id="PJJ70172.1"/>
    </source>
</evidence>
<evidence type="ECO:0000256" key="6">
    <source>
        <dbReference type="ARBA" id="ARBA00023235"/>
    </source>
</evidence>
<comment type="catalytic activity">
    <reaction evidence="1">
        <text>D-mannose 6-phosphate = D-fructose 6-phosphate</text>
        <dbReference type="Rhea" id="RHEA:12356"/>
        <dbReference type="ChEBI" id="CHEBI:58735"/>
        <dbReference type="ChEBI" id="CHEBI:61527"/>
        <dbReference type="EC" id="5.3.1.8"/>
    </reaction>
</comment>
<organism evidence="10 11">
    <name type="scientific">Sediminihabitans luteus</name>
    <dbReference type="NCBI Taxonomy" id="1138585"/>
    <lineage>
        <taxon>Bacteria</taxon>
        <taxon>Bacillati</taxon>
        <taxon>Actinomycetota</taxon>
        <taxon>Actinomycetes</taxon>
        <taxon>Micrococcales</taxon>
        <taxon>Cellulomonadaceae</taxon>
        <taxon>Sediminihabitans</taxon>
    </lineage>
</organism>
<dbReference type="GO" id="GO:0005975">
    <property type="term" value="P:carbohydrate metabolic process"/>
    <property type="evidence" value="ECO:0007669"/>
    <property type="project" value="InterPro"/>
</dbReference>
<accession>A0A2M9CE80</accession>
<evidence type="ECO:0000256" key="2">
    <source>
        <dbReference type="ARBA" id="ARBA00010772"/>
    </source>
</evidence>
<evidence type="ECO:0000256" key="5">
    <source>
        <dbReference type="ARBA" id="ARBA00022833"/>
    </source>
</evidence>
<dbReference type="InterPro" id="IPR011051">
    <property type="entry name" value="RmlC_Cupin_sf"/>
</dbReference>
<evidence type="ECO:0000256" key="7">
    <source>
        <dbReference type="PIRSR" id="PIRSR001480-1"/>
    </source>
</evidence>
<feature type="binding site" evidence="8">
    <location>
        <position position="101"/>
    </location>
    <ligand>
        <name>Zn(2+)</name>
        <dbReference type="ChEBI" id="CHEBI:29105"/>
    </ligand>
</feature>
<name>A0A2M9CE80_9CELL</name>
<feature type="binding site" evidence="8">
    <location>
        <position position="103"/>
    </location>
    <ligand>
        <name>Zn(2+)</name>
        <dbReference type="ChEBI" id="CHEBI:29105"/>
    </ligand>
</feature>
<evidence type="ECO:0000256" key="1">
    <source>
        <dbReference type="ARBA" id="ARBA00000757"/>
    </source>
</evidence>
<keyword evidence="4 8" id="KW-0479">Metal-binding</keyword>
<dbReference type="CDD" id="cd07011">
    <property type="entry name" value="cupin_PMI_type_I_N"/>
    <property type="match status" value="1"/>
</dbReference>
<sequence>MPVFYRLRNTLQRYDWGSTTALQGLLGLPVDGEPAAELWMGAHPKGPSYAVPEGGGEGVCLERLVRSAPEALLGARAVEEFGPRLPYLLKLLAADKALSLQVHPQPHRARAGFNAENRRGLALDAPGRSFLDDQHKPEMVVAITRFEGLSGFRRPRRILELLDGLSGELVGRMRAALSARTTTDGVREAFTLVVHARTLPDVAADLDRTVADLRARIAVGTASPRADETAVALSEQHPGDPGALVSLMLNRVTLEPGESMYVPAGHVHAYLSGCAVEIMASSDNVLRAGLTTKRVDVDALLECATFAPGPAARPRRVPAGGGLVDHHAPIREFRLTYGRPGESRSVALAPAGPRIAVVVEGTVVLRARDQEIVLRAGESAFVPHEAGGLAARGAGLLALSQLP</sequence>
<protein>
    <recommendedName>
        <fullName evidence="3">mannose-6-phosphate isomerase</fullName>
        <ecNumber evidence="3">5.3.1.8</ecNumber>
    </recommendedName>
</protein>
<dbReference type="GO" id="GO:0004476">
    <property type="term" value="F:mannose-6-phosphate isomerase activity"/>
    <property type="evidence" value="ECO:0007669"/>
    <property type="project" value="UniProtKB-EC"/>
</dbReference>
<dbReference type="Proteomes" id="UP000231693">
    <property type="component" value="Unassembled WGS sequence"/>
</dbReference>
<dbReference type="NCBIfam" id="TIGR00218">
    <property type="entry name" value="manA"/>
    <property type="match status" value="1"/>
</dbReference>
<keyword evidence="5 8" id="KW-0862">Zinc</keyword>
<comment type="caution">
    <text evidence="10">The sequence shown here is derived from an EMBL/GenBank/DDBJ whole genome shotgun (WGS) entry which is preliminary data.</text>
</comment>
<dbReference type="OrthoDB" id="9792649at2"/>
<dbReference type="Gene3D" id="1.10.441.10">
    <property type="entry name" value="Phosphomannose Isomerase, domain 2"/>
    <property type="match status" value="1"/>
</dbReference>
<keyword evidence="6 10" id="KW-0413">Isomerase</keyword>
<dbReference type="InterPro" id="IPR014710">
    <property type="entry name" value="RmlC-like_jellyroll"/>
</dbReference>
<dbReference type="AlphaFoldDB" id="A0A2M9CE80"/>
<evidence type="ECO:0000256" key="8">
    <source>
        <dbReference type="PIRSR" id="PIRSR001480-2"/>
    </source>
</evidence>
<feature type="domain" description="Phosphomannose isomerase type I catalytic" evidence="9">
    <location>
        <begin position="5"/>
        <end position="153"/>
    </location>
</feature>
<dbReference type="EMBL" id="PGFE01000003">
    <property type="protein sequence ID" value="PJJ70172.1"/>
    <property type="molecule type" value="Genomic_DNA"/>
</dbReference>